<name>X6MN43_RETFI</name>
<gene>
    <name evidence="1" type="ORF">RFI_22080</name>
</gene>
<evidence type="ECO:0000313" key="2">
    <source>
        <dbReference type="Proteomes" id="UP000023152"/>
    </source>
</evidence>
<dbReference type="AlphaFoldDB" id="X6MN43"/>
<dbReference type="Proteomes" id="UP000023152">
    <property type="component" value="Unassembled WGS sequence"/>
</dbReference>
<sequence>ILKPPQLFKNELEINNNMLLKMAQFVYKQLCKFTPEKIKGKAIYVILYEYYKRYIIGDKNPASYADFELILQKSRKQEMEKDIAIARALETYIPL</sequence>
<proteinExistence type="predicted"/>
<dbReference type="EMBL" id="ASPP01019288">
    <property type="protein sequence ID" value="ETO15284.1"/>
    <property type="molecule type" value="Genomic_DNA"/>
</dbReference>
<accession>X6MN43</accession>
<keyword evidence="2" id="KW-1185">Reference proteome</keyword>
<feature type="non-terminal residue" evidence="1">
    <location>
        <position position="1"/>
    </location>
</feature>
<protein>
    <submittedName>
        <fullName evidence="1">Uncharacterized protein</fullName>
    </submittedName>
</protein>
<organism evidence="1 2">
    <name type="scientific">Reticulomyxa filosa</name>
    <dbReference type="NCBI Taxonomy" id="46433"/>
    <lineage>
        <taxon>Eukaryota</taxon>
        <taxon>Sar</taxon>
        <taxon>Rhizaria</taxon>
        <taxon>Retaria</taxon>
        <taxon>Foraminifera</taxon>
        <taxon>Monothalamids</taxon>
        <taxon>Reticulomyxidae</taxon>
        <taxon>Reticulomyxa</taxon>
    </lineage>
</organism>
<reference evidence="1 2" key="1">
    <citation type="journal article" date="2013" name="Curr. Biol.">
        <title>The Genome of the Foraminiferan Reticulomyxa filosa.</title>
        <authorList>
            <person name="Glockner G."/>
            <person name="Hulsmann N."/>
            <person name="Schleicher M."/>
            <person name="Noegel A.A."/>
            <person name="Eichinger L."/>
            <person name="Gallinger C."/>
            <person name="Pawlowski J."/>
            <person name="Sierra R."/>
            <person name="Euteneuer U."/>
            <person name="Pillet L."/>
            <person name="Moustafa A."/>
            <person name="Platzer M."/>
            <person name="Groth M."/>
            <person name="Szafranski K."/>
            <person name="Schliwa M."/>
        </authorList>
    </citation>
    <scope>NUCLEOTIDE SEQUENCE [LARGE SCALE GENOMIC DNA]</scope>
</reference>
<evidence type="ECO:0000313" key="1">
    <source>
        <dbReference type="EMBL" id="ETO15284.1"/>
    </source>
</evidence>
<comment type="caution">
    <text evidence="1">The sequence shown here is derived from an EMBL/GenBank/DDBJ whole genome shotgun (WGS) entry which is preliminary data.</text>
</comment>